<feature type="domain" description="Spc7 kinetochore protein" evidence="3">
    <location>
        <begin position="247"/>
        <end position="568"/>
    </location>
</feature>
<proteinExistence type="predicted"/>
<dbReference type="GO" id="GO:0000776">
    <property type="term" value="C:kinetochore"/>
    <property type="evidence" value="ECO:0007669"/>
    <property type="project" value="TreeGrafter"/>
</dbReference>
<keyword evidence="1" id="KW-0175">Coiled coil</keyword>
<dbReference type="InterPro" id="IPR033338">
    <property type="entry name" value="Spc105/Spc7"/>
</dbReference>
<feature type="coiled-coil region" evidence="1">
    <location>
        <begin position="483"/>
        <end position="517"/>
    </location>
</feature>
<dbReference type="GO" id="GO:0034501">
    <property type="term" value="P:protein localization to kinetochore"/>
    <property type="evidence" value="ECO:0007669"/>
    <property type="project" value="TreeGrafter"/>
</dbReference>
<evidence type="ECO:0000256" key="1">
    <source>
        <dbReference type="SAM" id="Coils"/>
    </source>
</evidence>
<feature type="region of interest" description="Disordered" evidence="2">
    <location>
        <begin position="167"/>
        <end position="202"/>
    </location>
</feature>
<accession>A0A077WGE5</accession>
<feature type="compositionally biased region" description="Polar residues" evidence="2">
    <location>
        <begin position="47"/>
        <end position="60"/>
    </location>
</feature>
<dbReference type="SMART" id="SM00787">
    <property type="entry name" value="Spc7"/>
    <property type="match status" value="1"/>
</dbReference>
<feature type="compositionally biased region" description="Polar residues" evidence="2">
    <location>
        <begin position="22"/>
        <end position="33"/>
    </location>
</feature>
<reference evidence="4" key="1">
    <citation type="journal article" date="2014" name="Genome Announc.">
        <title>De novo whole-genome sequence and genome annotation of Lichtheimia ramosa.</title>
        <authorList>
            <person name="Linde J."/>
            <person name="Schwartze V."/>
            <person name="Binder U."/>
            <person name="Lass-Florl C."/>
            <person name="Voigt K."/>
            <person name="Horn F."/>
        </authorList>
    </citation>
    <scope>NUCLEOTIDE SEQUENCE</scope>
    <source>
        <strain evidence="4">JMRC FSU:6197</strain>
    </source>
</reference>
<dbReference type="GO" id="GO:0007094">
    <property type="term" value="P:mitotic spindle assembly checkpoint signaling"/>
    <property type="evidence" value="ECO:0007669"/>
    <property type="project" value="TreeGrafter"/>
</dbReference>
<evidence type="ECO:0000313" key="4">
    <source>
        <dbReference type="EMBL" id="CDS06264.1"/>
    </source>
</evidence>
<feature type="compositionally biased region" description="Polar residues" evidence="2">
    <location>
        <begin position="76"/>
        <end position="91"/>
    </location>
</feature>
<sequence>MSITLELPGLKHARSPTRRMQEQSYASSTNEPRPTQRRRLTLEQPGDNDNTGSSFRTANDVNEPILDDDSDMELTQPITTEQPTNTRQQESLPFDYKDDGSDMSPNRVFSGVPEDDRDLLSPIAARGIRSPQALYSPRRTFYLHGNNTPGRQPSPMRFAQHVIPKTTTTTAPASPLPPSRLSFTPTAKPSPSPRRYSVSSRTSIYTRRTDDQSVNLDEMMDRMIDDQNMNIFDEEYSQLYSSVNGSIMDEDEDKQSIGVQSMDLRAFLRHVGVFFDPSDPVEDMVRTNAESQSIQEPISPTRQGITAATHMKELEAYKEAISQSTDIASQYSDRLKELVSSGNAERMGKDTAEKYNAIVAEYFDGDKDTRYVMQKSLKDMWELARSEAHCTLLEWKESIYRQLLDETEELLQQVSEDEQQLTQYETFLQSKTPFFQSHNITLKEQLSDARERQGNQTYTEPDPYLVDDIHDKEMLLKETTAFKEQVAKEEESIKQDLEALESKMAQLNTDIAAAMDKPELKKHATRQDLEEAKADLEQQCKVCGWNLLDYSDDLIAIAFTEDISMRLKRQELKLQGQDAVDISIDSDGQKKFGVFSSLILFGLDEIVKEHRWNVKRMMDKIGLYTKWATLMHKHIDNVGRRYWFKLEKIGDGSIKGSFEPVSMSAQAKFSVTIWIQPSDVMSFPAINLDNVHIHKNYGSASQEELEQKGRELLEDYGFINLSDTLKEMLALLES</sequence>
<organism evidence="4">
    <name type="scientific">Lichtheimia ramosa</name>
    <dbReference type="NCBI Taxonomy" id="688394"/>
    <lineage>
        <taxon>Eukaryota</taxon>
        <taxon>Fungi</taxon>
        <taxon>Fungi incertae sedis</taxon>
        <taxon>Mucoromycota</taxon>
        <taxon>Mucoromycotina</taxon>
        <taxon>Mucoromycetes</taxon>
        <taxon>Mucorales</taxon>
        <taxon>Lichtheimiaceae</taxon>
        <taxon>Lichtheimia</taxon>
    </lineage>
</organism>
<evidence type="ECO:0000256" key="2">
    <source>
        <dbReference type="SAM" id="MobiDB-lite"/>
    </source>
</evidence>
<dbReference type="Pfam" id="PF18210">
    <property type="entry name" value="Knl1_RWD_C"/>
    <property type="match status" value="1"/>
</dbReference>
<feature type="region of interest" description="Disordered" evidence="2">
    <location>
        <begin position="1"/>
        <end position="103"/>
    </location>
</feature>
<protein>
    <recommendedName>
        <fullName evidence="3">Spc7 kinetochore protein domain-containing protein</fullName>
    </recommendedName>
</protein>
<dbReference type="Pfam" id="PF08317">
    <property type="entry name" value="Spc7"/>
    <property type="match status" value="1"/>
</dbReference>
<dbReference type="InterPro" id="IPR040850">
    <property type="entry name" value="Knl1_RWD_C"/>
</dbReference>
<dbReference type="AlphaFoldDB" id="A0A077WGE5"/>
<dbReference type="OrthoDB" id="5592879at2759"/>
<dbReference type="GO" id="GO:1990758">
    <property type="term" value="P:mitotic sister chromatid biorientation"/>
    <property type="evidence" value="ECO:0007669"/>
    <property type="project" value="TreeGrafter"/>
</dbReference>
<evidence type="ECO:0000259" key="3">
    <source>
        <dbReference type="SMART" id="SM00787"/>
    </source>
</evidence>
<dbReference type="EMBL" id="LK023319">
    <property type="protein sequence ID" value="CDS06264.1"/>
    <property type="molecule type" value="Genomic_DNA"/>
</dbReference>
<feature type="compositionally biased region" description="Low complexity" evidence="2">
    <location>
        <begin position="193"/>
        <end position="202"/>
    </location>
</feature>
<name>A0A077WGE5_9FUNG</name>
<dbReference type="InterPro" id="IPR013253">
    <property type="entry name" value="Spc7_domain"/>
</dbReference>
<dbReference type="PANTHER" id="PTHR28260">
    <property type="entry name" value="SPINDLE POLE BODY COMPONENT SPC105"/>
    <property type="match status" value="1"/>
</dbReference>
<dbReference type="PANTHER" id="PTHR28260:SF1">
    <property type="entry name" value="SPINDLE POLE BODY COMPONENT SPC105"/>
    <property type="match status" value="1"/>
</dbReference>
<gene>
    <name evidence="4" type="ORF">LRAMOSA08792</name>
</gene>